<reference evidence="2" key="1">
    <citation type="journal article" date="2020" name="Genome Biol.">
        <title>Gamete binning: chromosome-level and haplotype-resolved genome assembly enabled by high-throughput single-cell sequencing of gamete genomes.</title>
        <authorList>
            <person name="Campoy J.A."/>
            <person name="Sun H."/>
            <person name="Goel M."/>
            <person name="Jiao W.-B."/>
            <person name="Folz-Donahue K."/>
            <person name="Wang N."/>
            <person name="Rubio M."/>
            <person name="Liu C."/>
            <person name="Kukat C."/>
            <person name="Ruiz D."/>
            <person name="Huettel B."/>
            <person name="Schneeberger K."/>
        </authorList>
    </citation>
    <scope>NUCLEOTIDE SEQUENCE [LARGE SCALE GENOMIC DNA]</scope>
    <source>
        <strain evidence="2">cv. Rojo Pasion</strain>
    </source>
</reference>
<dbReference type="Proteomes" id="UP000507245">
    <property type="component" value="Unassembled WGS sequence"/>
</dbReference>
<evidence type="ECO:0000313" key="1">
    <source>
        <dbReference type="EMBL" id="CAB4301307.1"/>
    </source>
</evidence>
<gene>
    <name evidence="1" type="ORF">ORAREDHAP_LOCUS16805</name>
</gene>
<keyword evidence="2" id="KW-1185">Reference proteome</keyword>
<dbReference type="EMBL" id="CAEKKB010000002">
    <property type="protein sequence ID" value="CAB4301307.1"/>
    <property type="molecule type" value="Genomic_DNA"/>
</dbReference>
<sequence length="73" mass="8417">MMLHGYMYENKYGYAMHTVPPFSSGILQVRCDARQRAGHQQPWRDAGLFSHVDRDMAAGNGRSFNFYHTIHVS</sequence>
<proteinExistence type="predicted"/>
<evidence type="ECO:0000313" key="2">
    <source>
        <dbReference type="Proteomes" id="UP000507245"/>
    </source>
</evidence>
<name>A0A6J5WMX2_PRUAR</name>
<organism evidence="1 2">
    <name type="scientific">Prunus armeniaca</name>
    <name type="common">Apricot</name>
    <name type="synonym">Armeniaca vulgaris</name>
    <dbReference type="NCBI Taxonomy" id="36596"/>
    <lineage>
        <taxon>Eukaryota</taxon>
        <taxon>Viridiplantae</taxon>
        <taxon>Streptophyta</taxon>
        <taxon>Embryophyta</taxon>
        <taxon>Tracheophyta</taxon>
        <taxon>Spermatophyta</taxon>
        <taxon>Magnoliopsida</taxon>
        <taxon>eudicotyledons</taxon>
        <taxon>Gunneridae</taxon>
        <taxon>Pentapetalae</taxon>
        <taxon>rosids</taxon>
        <taxon>fabids</taxon>
        <taxon>Rosales</taxon>
        <taxon>Rosaceae</taxon>
        <taxon>Amygdaloideae</taxon>
        <taxon>Amygdaleae</taxon>
        <taxon>Prunus</taxon>
    </lineage>
</organism>
<dbReference type="AlphaFoldDB" id="A0A6J5WMX2"/>
<accession>A0A6J5WMX2</accession>
<protein>
    <submittedName>
        <fullName evidence="1">Uncharacterized protein</fullName>
    </submittedName>
</protein>